<keyword evidence="3" id="KW-1185">Reference proteome</keyword>
<proteinExistence type="predicted"/>
<feature type="region of interest" description="Disordered" evidence="1">
    <location>
        <begin position="63"/>
        <end position="90"/>
    </location>
</feature>
<comment type="caution">
    <text evidence="2">The sequence shown here is derived from an EMBL/GenBank/DDBJ whole genome shotgun (WGS) entry which is preliminary data.</text>
</comment>
<sequence length="90" mass="9329">MIAFFGNKRLAELLDVPARTVGAWRLRNSIPGPRLLAVVRAAENAGVPQITLGLLAEMAERTAAGAEQAAAPSPQPSPARGEGLCPEAAE</sequence>
<evidence type="ECO:0000256" key="1">
    <source>
        <dbReference type="SAM" id="MobiDB-lite"/>
    </source>
</evidence>
<feature type="compositionally biased region" description="Low complexity" evidence="1">
    <location>
        <begin position="63"/>
        <end position="72"/>
    </location>
</feature>
<reference evidence="2 3" key="1">
    <citation type="submission" date="2016-07" db="EMBL/GenBank/DDBJ databases">
        <title>Draft Genome Sequence of Methylobrevis pamukkalensis PK2.</title>
        <authorList>
            <person name="Vasilenko O.V."/>
            <person name="Doronina N.V."/>
            <person name="Shmareva M.N."/>
            <person name="Tarlachkov S.V."/>
            <person name="Mustakhimov I."/>
            <person name="Trotsenko Y.A."/>
        </authorList>
    </citation>
    <scope>NUCLEOTIDE SEQUENCE [LARGE SCALE GENOMIC DNA]</scope>
    <source>
        <strain evidence="2 3">PK2</strain>
    </source>
</reference>
<gene>
    <name evidence="2" type="ORF">A6302_03474</name>
</gene>
<dbReference type="EMBL" id="MCRJ01000103">
    <property type="protein sequence ID" value="ODN69212.1"/>
    <property type="molecule type" value="Genomic_DNA"/>
</dbReference>
<accession>A0A1E3GYV0</accession>
<dbReference type="AlphaFoldDB" id="A0A1E3GYV0"/>
<organism evidence="2 3">
    <name type="scientific">Methylobrevis pamukkalensis</name>
    <dbReference type="NCBI Taxonomy" id="1439726"/>
    <lineage>
        <taxon>Bacteria</taxon>
        <taxon>Pseudomonadati</taxon>
        <taxon>Pseudomonadota</taxon>
        <taxon>Alphaproteobacteria</taxon>
        <taxon>Hyphomicrobiales</taxon>
        <taxon>Pleomorphomonadaceae</taxon>
        <taxon>Methylobrevis</taxon>
    </lineage>
</organism>
<evidence type="ECO:0000313" key="2">
    <source>
        <dbReference type="EMBL" id="ODN69212.1"/>
    </source>
</evidence>
<dbReference type="Proteomes" id="UP000094622">
    <property type="component" value="Unassembled WGS sequence"/>
</dbReference>
<protein>
    <submittedName>
        <fullName evidence="2">Uncharacterized protein</fullName>
    </submittedName>
</protein>
<evidence type="ECO:0000313" key="3">
    <source>
        <dbReference type="Proteomes" id="UP000094622"/>
    </source>
</evidence>
<name>A0A1E3GYV0_9HYPH</name>